<dbReference type="AlphaFoldDB" id="A0A9J6CW62"/>
<comment type="caution">
    <text evidence="1">The sequence shown here is derived from an EMBL/GenBank/DDBJ whole genome shotgun (WGS) entry which is preliminary data.</text>
</comment>
<evidence type="ECO:0000313" key="1">
    <source>
        <dbReference type="EMBL" id="KAH7934635.1"/>
    </source>
</evidence>
<organism evidence="1 2">
    <name type="scientific">Rhipicephalus microplus</name>
    <name type="common">Cattle tick</name>
    <name type="synonym">Boophilus microplus</name>
    <dbReference type="NCBI Taxonomy" id="6941"/>
    <lineage>
        <taxon>Eukaryota</taxon>
        <taxon>Metazoa</taxon>
        <taxon>Ecdysozoa</taxon>
        <taxon>Arthropoda</taxon>
        <taxon>Chelicerata</taxon>
        <taxon>Arachnida</taxon>
        <taxon>Acari</taxon>
        <taxon>Parasitiformes</taxon>
        <taxon>Ixodida</taxon>
        <taxon>Ixodoidea</taxon>
        <taxon>Ixodidae</taxon>
        <taxon>Rhipicephalinae</taxon>
        <taxon>Rhipicephalus</taxon>
        <taxon>Boophilus</taxon>
    </lineage>
</organism>
<keyword evidence="2" id="KW-1185">Reference proteome</keyword>
<sequence>MGQLPGLDHCNPNEEVNRLARELTRCAADNDPSMANTTVPLECPPGNYDFKSTWAFWMCLTLGQLGDCCAVYSSRVYLGYAGRLSPNHLRVKPNRSKAALALPGVSPVMATPSRVTGYDTESLQIIQMDTTQTETPLPTEEEYLKDMLHVWRGRKNAAVASIDPGLLQPKNKQRLTLSKHRARTR</sequence>
<proteinExistence type="predicted"/>
<accession>A0A9J6CW62</accession>
<gene>
    <name evidence="1" type="ORF">HPB51_028998</name>
</gene>
<dbReference type="EMBL" id="JABSTU010006114">
    <property type="protein sequence ID" value="KAH7934635.1"/>
    <property type="molecule type" value="Genomic_DNA"/>
</dbReference>
<reference evidence="1" key="1">
    <citation type="journal article" date="2020" name="Cell">
        <title>Large-Scale Comparative Analyses of Tick Genomes Elucidate Their Genetic Diversity and Vector Capacities.</title>
        <authorList>
            <consortium name="Tick Genome and Microbiome Consortium (TIGMIC)"/>
            <person name="Jia N."/>
            <person name="Wang J."/>
            <person name="Shi W."/>
            <person name="Du L."/>
            <person name="Sun Y."/>
            <person name="Zhan W."/>
            <person name="Jiang J.F."/>
            <person name="Wang Q."/>
            <person name="Zhang B."/>
            <person name="Ji P."/>
            <person name="Bell-Sakyi L."/>
            <person name="Cui X.M."/>
            <person name="Yuan T.T."/>
            <person name="Jiang B.G."/>
            <person name="Yang W.F."/>
            <person name="Lam T.T."/>
            <person name="Chang Q.C."/>
            <person name="Ding S.J."/>
            <person name="Wang X.J."/>
            <person name="Zhu J.G."/>
            <person name="Ruan X.D."/>
            <person name="Zhao L."/>
            <person name="Wei J.T."/>
            <person name="Ye R.Z."/>
            <person name="Que T.C."/>
            <person name="Du C.H."/>
            <person name="Zhou Y.H."/>
            <person name="Cheng J.X."/>
            <person name="Dai P.F."/>
            <person name="Guo W.B."/>
            <person name="Han X.H."/>
            <person name="Huang E.J."/>
            <person name="Li L.F."/>
            <person name="Wei W."/>
            <person name="Gao Y.C."/>
            <person name="Liu J.Z."/>
            <person name="Shao H.Z."/>
            <person name="Wang X."/>
            <person name="Wang C.C."/>
            <person name="Yang T.C."/>
            <person name="Huo Q.B."/>
            <person name="Li W."/>
            <person name="Chen H.Y."/>
            <person name="Chen S.E."/>
            <person name="Zhou L.G."/>
            <person name="Ni X.B."/>
            <person name="Tian J.H."/>
            <person name="Sheng Y."/>
            <person name="Liu T."/>
            <person name="Pan Y.S."/>
            <person name="Xia L.Y."/>
            <person name="Li J."/>
            <person name="Zhao F."/>
            <person name="Cao W.C."/>
        </authorList>
    </citation>
    <scope>NUCLEOTIDE SEQUENCE</scope>
    <source>
        <strain evidence="1">Rmic-2018</strain>
    </source>
</reference>
<protein>
    <submittedName>
        <fullName evidence="1">Uncharacterized protein</fullName>
    </submittedName>
</protein>
<evidence type="ECO:0000313" key="2">
    <source>
        <dbReference type="Proteomes" id="UP000821866"/>
    </source>
</evidence>
<reference evidence="1" key="2">
    <citation type="submission" date="2021-09" db="EMBL/GenBank/DDBJ databases">
        <authorList>
            <person name="Jia N."/>
            <person name="Wang J."/>
            <person name="Shi W."/>
            <person name="Du L."/>
            <person name="Sun Y."/>
            <person name="Zhan W."/>
            <person name="Jiang J."/>
            <person name="Wang Q."/>
            <person name="Zhang B."/>
            <person name="Ji P."/>
            <person name="Sakyi L.B."/>
            <person name="Cui X."/>
            <person name="Yuan T."/>
            <person name="Jiang B."/>
            <person name="Yang W."/>
            <person name="Lam T.T.-Y."/>
            <person name="Chang Q."/>
            <person name="Ding S."/>
            <person name="Wang X."/>
            <person name="Zhu J."/>
            <person name="Ruan X."/>
            <person name="Zhao L."/>
            <person name="Wei J."/>
            <person name="Que T."/>
            <person name="Du C."/>
            <person name="Cheng J."/>
            <person name="Dai P."/>
            <person name="Han X."/>
            <person name="Huang E."/>
            <person name="Gao Y."/>
            <person name="Liu J."/>
            <person name="Shao H."/>
            <person name="Ye R."/>
            <person name="Li L."/>
            <person name="Wei W."/>
            <person name="Wang X."/>
            <person name="Wang C."/>
            <person name="Huo Q."/>
            <person name="Li W."/>
            <person name="Guo W."/>
            <person name="Chen H."/>
            <person name="Chen S."/>
            <person name="Zhou L."/>
            <person name="Zhou L."/>
            <person name="Ni X."/>
            <person name="Tian J."/>
            <person name="Zhou Y."/>
            <person name="Sheng Y."/>
            <person name="Liu T."/>
            <person name="Pan Y."/>
            <person name="Xia L."/>
            <person name="Li J."/>
            <person name="Zhao F."/>
            <person name="Cao W."/>
        </authorList>
    </citation>
    <scope>NUCLEOTIDE SEQUENCE</scope>
    <source>
        <strain evidence="1">Rmic-2018</strain>
        <tissue evidence="1">Larvae</tissue>
    </source>
</reference>
<name>A0A9J6CW62_RHIMP</name>
<dbReference type="Proteomes" id="UP000821866">
    <property type="component" value="Unassembled WGS sequence"/>
</dbReference>